<dbReference type="EMBL" id="VSRR010052023">
    <property type="protein sequence ID" value="MPC79761.1"/>
    <property type="molecule type" value="Genomic_DNA"/>
</dbReference>
<sequence>MVLVWLLTWGTWATWTIVPPGASPHILAPLSLSSFHLSMDRRRAFMKKFPTVEGSRPSCRAMVTCISLLGRFVSCNIEEELAAPHHRHLQRRRRGVVCPFTYCTICMHRDTSSLQKHV</sequence>
<accession>A0A5B7I317</accession>
<reference evidence="2 3" key="1">
    <citation type="submission" date="2019-05" db="EMBL/GenBank/DDBJ databases">
        <title>Another draft genome of Portunus trituberculatus and its Hox gene families provides insights of decapod evolution.</title>
        <authorList>
            <person name="Jeong J.-H."/>
            <person name="Song I."/>
            <person name="Kim S."/>
            <person name="Choi T."/>
            <person name="Kim D."/>
            <person name="Ryu S."/>
            <person name="Kim W."/>
        </authorList>
    </citation>
    <scope>NUCLEOTIDE SEQUENCE [LARGE SCALE GENOMIC DNA]</scope>
    <source>
        <tissue evidence="2">Muscle</tissue>
    </source>
</reference>
<keyword evidence="1" id="KW-0812">Transmembrane</keyword>
<keyword evidence="3" id="KW-1185">Reference proteome</keyword>
<evidence type="ECO:0000313" key="2">
    <source>
        <dbReference type="EMBL" id="MPC79761.1"/>
    </source>
</evidence>
<keyword evidence="1" id="KW-1133">Transmembrane helix</keyword>
<evidence type="ECO:0000313" key="3">
    <source>
        <dbReference type="Proteomes" id="UP000324222"/>
    </source>
</evidence>
<dbReference type="AlphaFoldDB" id="A0A5B7I317"/>
<proteinExistence type="predicted"/>
<comment type="caution">
    <text evidence="2">The sequence shown here is derived from an EMBL/GenBank/DDBJ whole genome shotgun (WGS) entry which is preliminary data.</text>
</comment>
<dbReference type="Proteomes" id="UP000324222">
    <property type="component" value="Unassembled WGS sequence"/>
</dbReference>
<feature type="transmembrane region" description="Helical" evidence="1">
    <location>
        <begin position="23"/>
        <end position="39"/>
    </location>
</feature>
<organism evidence="2 3">
    <name type="scientific">Portunus trituberculatus</name>
    <name type="common">Swimming crab</name>
    <name type="synonym">Neptunus trituberculatus</name>
    <dbReference type="NCBI Taxonomy" id="210409"/>
    <lineage>
        <taxon>Eukaryota</taxon>
        <taxon>Metazoa</taxon>
        <taxon>Ecdysozoa</taxon>
        <taxon>Arthropoda</taxon>
        <taxon>Crustacea</taxon>
        <taxon>Multicrustacea</taxon>
        <taxon>Malacostraca</taxon>
        <taxon>Eumalacostraca</taxon>
        <taxon>Eucarida</taxon>
        <taxon>Decapoda</taxon>
        <taxon>Pleocyemata</taxon>
        <taxon>Brachyura</taxon>
        <taxon>Eubrachyura</taxon>
        <taxon>Portunoidea</taxon>
        <taxon>Portunidae</taxon>
        <taxon>Portuninae</taxon>
        <taxon>Portunus</taxon>
    </lineage>
</organism>
<gene>
    <name evidence="2" type="ORF">E2C01_074306</name>
</gene>
<name>A0A5B7I317_PORTR</name>
<evidence type="ECO:0000256" key="1">
    <source>
        <dbReference type="SAM" id="Phobius"/>
    </source>
</evidence>
<protein>
    <submittedName>
        <fullName evidence="2">Uncharacterized protein</fullName>
    </submittedName>
</protein>
<keyword evidence="1" id="KW-0472">Membrane</keyword>